<organism evidence="4 5">
    <name type="scientific">Terrabacter tumescens</name>
    <dbReference type="NCBI Taxonomy" id="60443"/>
    <lineage>
        <taxon>Bacteria</taxon>
        <taxon>Bacillati</taxon>
        <taxon>Actinomycetota</taxon>
        <taxon>Actinomycetes</taxon>
        <taxon>Micrococcales</taxon>
        <taxon>Intrasporangiaceae</taxon>
        <taxon>Terrabacter</taxon>
    </lineage>
</organism>
<sequence length="404" mass="44388">MPTNATSPRSILWLHSHFELPTGGTKYIYEVARRVAKDRPVTMLVESASPFWRGRYAEAGIPLHEVGGLTSTSLAYWALFPAHLRRDFAKVDDLANDAGVIVSSFFPMPWIAERVSGRRGLRHVSLCFEPFPFFHDREVIGMYPLWKRTLLKGLRLAYGHLDRAGVTGADALVTLNESTRREISRAYGRSDATPAYAGVDTDLFRPYSDDEIAHLVQRFGAGPWVIHSTDFSPIKRTDLALRAFAECVQLDESARLLITSTRQDPTAEQQMRRLTVQLGIEEQVVMAGFLPFEDLPRVYSMGTVLLQTGTSAGSGATTMALPVKEALACGTAVVRSRATEEDVEDGVSGYLVDPTNSVETGARLAELIADPGRATAMGLAGRDRIMRAYTWPSVVNVVLAAVDA</sequence>
<evidence type="ECO:0000313" key="5">
    <source>
        <dbReference type="Proteomes" id="UP000623461"/>
    </source>
</evidence>
<feature type="domain" description="Glycosyl transferase family 1" evidence="3">
    <location>
        <begin position="225"/>
        <end position="383"/>
    </location>
</feature>
<dbReference type="EMBL" id="BMNZ01000012">
    <property type="protein sequence ID" value="GGN09653.1"/>
    <property type="molecule type" value="Genomic_DNA"/>
</dbReference>
<protein>
    <recommendedName>
        <fullName evidence="1">D-inositol 3-phosphate glycosyltransferase</fullName>
    </recommendedName>
</protein>
<comment type="caution">
    <text evidence="4">The sequence shown here is derived from an EMBL/GenBank/DDBJ whole genome shotgun (WGS) entry which is preliminary data.</text>
</comment>
<keyword evidence="5" id="KW-1185">Reference proteome</keyword>
<dbReference type="InterPro" id="IPR001296">
    <property type="entry name" value="Glyco_trans_1"/>
</dbReference>
<dbReference type="SUPFAM" id="SSF53756">
    <property type="entry name" value="UDP-Glycosyltransferase/glycogen phosphorylase"/>
    <property type="match status" value="1"/>
</dbReference>
<dbReference type="Proteomes" id="UP000623461">
    <property type="component" value="Unassembled WGS sequence"/>
</dbReference>
<evidence type="ECO:0000256" key="2">
    <source>
        <dbReference type="ARBA" id="ARBA00022679"/>
    </source>
</evidence>
<keyword evidence="2" id="KW-0808">Transferase</keyword>
<dbReference type="InterPro" id="IPR050194">
    <property type="entry name" value="Glycosyltransferase_grp1"/>
</dbReference>
<accession>A0ABQ2IIR6</accession>
<dbReference type="PANTHER" id="PTHR45947:SF3">
    <property type="entry name" value="SULFOQUINOVOSYL TRANSFERASE SQD2"/>
    <property type="match status" value="1"/>
</dbReference>
<proteinExistence type="predicted"/>
<evidence type="ECO:0000259" key="3">
    <source>
        <dbReference type="Pfam" id="PF00534"/>
    </source>
</evidence>
<dbReference type="Gene3D" id="3.40.50.2000">
    <property type="entry name" value="Glycogen Phosphorylase B"/>
    <property type="match status" value="2"/>
</dbReference>
<gene>
    <name evidence="4" type="ORF">GCM10009721_41940</name>
</gene>
<name>A0ABQ2IIR6_9MICO</name>
<evidence type="ECO:0000313" key="4">
    <source>
        <dbReference type="EMBL" id="GGN09653.1"/>
    </source>
</evidence>
<reference evidence="5" key="1">
    <citation type="journal article" date="2019" name="Int. J. Syst. Evol. Microbiol.">
        <title>The Global Catalogue of Microorganisms (GCM) 10K type strain sequencing project: providing services to taxonomists for standard genome sequencing and annotation.</title>
        <authorList>
            <consortium name="The Broad Institute Genomics Platform"/>
            <consortium name="The Broad Institute Genome Sequencing Center for Infectious Disease"/>
            <person name="Wu L."/>
            <person name="Ma J."/>
        </authorList>
    </citation>
    <scope>NUCLEOTIDE SEQUENCE [LARGE SCALE GENOMIC DNA]</scope>
    <source>
        <strain evidence="5">JCM 1365</strain>
    </source>
</reference>
<dbReference type="Pfam" id="PF00534">
    <property type="entry name" value="Glycos_transf_1"/>
    <property type="match status" value="1"/>
</dbReference>
<evidence type="ECO:0000256" key="1">
    <source>
        <dbReference type="ARBA" id="ARBA00021292"/>
    </source>
</evidence>
<dbReference type="PANTHER" id="PTHR45947">
    <property type="entry name" value="SULFOQUINOVOSYL TRANSFERASE SQD2"/>
    <property type="match status" value="1"/>
</dbReference>